<dbReference type="AlphaFoldDB" id="A0A915IGQ2"/>
<accession>A0A915IGQ2</accession>
<sequence>MVIKVPAIILCLSVLQFLCDGQPCTTLTATKSLLVEFAEIPTTDNIRRGEVVFSREQAKFNVSEDYGFLVDEPQSQLKTLIEGWISKGLLGGSDAQSVWRAFNRTLSQKAKGSLFSEMSNPGYGTWHSFQFMSARTASDHLSAAYAFLTLKYKDDRVSITSPESDDLSSFVKYKNRKNFNEKLAGELARFAAKYDRCRS</sequence>
<keyword evidence="2" id="KW-1185">Reference proteome</keyword>
<feature type="chain" id="PRO_5037885432" evidence="1">
    <location>
        <begin position="22"/>
        <end position="199"/>
    </location>
</feature>
<dbReference type="Proteomes" id="UP000887565">
    <property type="component" value="Unplaced"/>
</dbReference>
<feature type="signal peptide" evidence="1">
    <location>
        <begin position="1"/>
        <end position="21"/>
    </location>
</feature>
<reference evidence="3" key="1">
    <citation type="submission" date="2022-11" db="UniProtKB">
        <authorList>
            <consortium name="WormBaseParasite"/>
        </authorList>
    </citation>
    <scope>IDENTIFICATION</scope>
</reference>
<keyword evidence="1" id="KW-0732">Signal</keyword>
<name>A0A915IGQ2_ROMCU</name>
<dbReference type="WBParaSite" id="nRc.2.0.1.t12486-RA">
    <property type="protein sequence ID" value="nRc.2.0.1.t12486-RA"/>
    <property type="gene ID" value="nRc.2.0.1.g12486"/>
</dbReference>
<organism evidence="2 3">
    <name type="scientific">Romanomermis culicivorax</name>
    <name type="common">Nematode worm</name>
    <dbReference type="NCBI Taxonomy" id="13658"/>
    <lineage>
        <taxon>Eukaryota</taxon>
        <taxon>Metazoa</taxon>
        <taxon>Ecdysozoa</taxon>
        <taxon>Nematoda</taxon>
        <taxon>Enoplea</taxon>
        <taxon>Dorylaimia</taxon>
        <taxon>Mermithida</taxon>
        <taxon>Mermithoidea</taxon>
        <taxon>Mermithidae</taxon>
        <taxon>Romanomermis</taxon>
    </lineage>
</organism>
<evidence type="ECO:0000313" key="2">
    <source>
        <dbReference type="Proteomes" id="UP000887565"/>
    </source>
</evidence>
<evidence type="ECO:0000313" key="3">
    <source>
        <dbReference type="WBParaSite" id="nRc.2.0.1.t12486-RA"/>
    </source>
</evidence>
<protein>
    <submittedName>
        <fullName evidence="3">Uncharacterized protein</fullName>
    </submittedName>
</protein>
<proteinExistence type="predicted"/>
<evidence type="ECO:0000256" key="1">
    <source>
        <dbReference type="SAM" id="SignalP"/>
    </source>
</evidence>